<accession>A0A328HAX2</accession>
<proteinExistence type="predicted"/>
<dbReference type="AlphaFoldDB" id="A0A328HAX2"/>
<dbReference type="SUPFAM" id="SSF48371">
    <property type="entry name" value="ARM repeat"/>
    <property type="match status" value="1"/>
</dbReference>
<dbReference type="OrthoDB" id="4981341at2"/>
<gene>
    <name evidence="1" type="ORF">DBZ45_18850</name>
</gene>
<dbReference type="EMBL" id="QLNP01000099">
    <property type="protein sequence ID" value="RAM35688.1"/>
    <property type="molecule type" value="Genomic_DNA"/>
</dbReference>
<dbReference type="Gene3D" id="1.25.10.90">
    <property type="match status" value="1"/>
</dbReference>
<dbReference type="Pfam" id="PF08713">
    <property type="entry name" value="DNA_alkylation"/>
    <property type="match status" value="1"/>
</dbReference>
<dbReference type="InterPro" id="IPR016024">
    <property type="entry name" value="ARM-type_fold"/>
</dbReference>
<dbReference type="RefSeq" id="WP_111905369.1">
    <property type="nucleotide sequence ID" value="NZ_QLNP01000099.1"/>
</dbReference>
<evidence type="ECO:0000313" key="1">
    <source>
        <dbReference type="EMBL" id="RAM35688.1"/>
    </source>
</evidence>
<dbReference type="Proteomes" id="UP000249166">
    <property type="component" value="Unassembled WGS sequence"/>
</dbReference>
<reference evidence="1 2" key="1">
    <citation type="submission" date="2018-04" db="EMBL/GenBank/DDBJ databases">
        <title>Bacteria isolated from cave deposits of Manipur.</title>
        <authorList>
            <person name="Sahoo D."/>
            <person name="Sarangthem I."/>
            <person name="Nandeibam J."/>
        </authorList>
    </citation>
    <scope>NUCLEOTIDE SEQUENCE [LARGE SCALE GENOMIC DNA]</scope>
    <source>
        <strain evidence="2">mrc11</strain>
    </source>
</reference>
<organism evidence="1 2">
    <name type="scientific">Arthrobacter globiformis</name>
    <dbReference type="NCBI Taxonomy" id="1665"/>
    <lineage>
        <taxon>Bacteria</taxon>
        <taxon>Bacillati</taxon>
        <taxon>Actinomycetota</taxon>
        <taxon>Actinomycetes</taxon>
        <taxon>Micrococcales</taxon>
        <taxon>Micrococcaceae</taxon>
        <taxon>Arthrobacter</taxon>
    </lineage>
</organism>
<evidence type="ECO:0000313" key="2">
    <source>
        <dbReference type="Proteomes" id="UP000249166"/>
    </source>
</evidence>
<dbReference type="InterPro" id="IPR014825">
    <property type="entry name" value="DNA_alkylation"/>
</dbReference>
<name>A0A328HAX2_ARTGO</name>
<sequence length="219" mass="24359">MSAGGEFVDDTLQREASWYRAEDMRHRFGSGMQYYGASVGAVRGTVRDVLRRHAGLTHDEITALSSELWEVPVYERRLAAVVLLQSKLELLTNSDLTRMEGFVRDAHMPTLVDPLAVDVVGPLMERLGGQARVRADAVLDRWAGDPDVWLRRASLMAPLRALRSGGGDWDGFVRRARAAAEVVLPETTTADSCADREAVDVVLDAVAERRPELRLSFRR</sequence>
<comment type="caution">
    <text evidence="1">The sequence shown here is derived from an EMBL/GenBank/DDBJ whole genome shotgun (WGS) entry which is preliminary data.</text>
</comment>
<protein>
    <submittedName>
        <fullName evidence="1">DNA alkylation repair protein</fullName>
    </submittedName>
</protein>